<accession>A0A6L2JP30</accession>
<dbReference type="GO" id="GO:0003964">
    <property type="term" value="F:RNA-directed DNA polymerase activity"/>
    <property type="evidence" value="ECO:0007669"/>
    <property type="project" value="UniProtKB-KW"/>
</dbReference>
<reference evidence="2" key="1">
    <citation type="journal article" date="2019" name="Sci. Rep.">
        <title>Draft genome of Tanacetum cinerariifolium, the natural source of mosquito coil.</title>
        <authorList>
            <person name="Yamashiro T."/>
            <person name="Shiraishi A."/>
            <person name="Satake H."/>
            <person name="Nakayama K."/>
        </authorList>
    </citation>
    <scope>NUCLEOTIDE SEQUENCE</scope>
</reference>
<evidence type="ECO:0000256" key="1">
    <source>
        <dbReference type="SAM" id="MobiDB-lite"/>
    </source>
</evidence>
<protein>
    <submittedName>
        <fullName evidence="2">Putative reverse transcriptase domain-containing protein</fullName>
    </submittedName>
</protein>
<dbReference type="PANTHER" id="PTHR24559:SF444">
    <property type="entry name" value="REVERSE TRANSCRIPTASE DOMAIN-CONTAINING PROTEIN"/>
    <property type="match status" value="1"/>
</dbReference>
<dbReference type="InterPro" id="IPR043502">
    <property type="entry name" value="DNA/RNA_pol_sf"/>
</dbReference>
<name>A0A6L2JP30_TANCI</name>
<proteinExistence type="predicted"/>
<keyword evidence="2" id="KW-0548">Nucleotidyltransferase</keyword>
<feature type="region of interest" description="Disordered" evidence="1">
    <location>
        <begin position="14"/>
        <end position="33"/>
    </location>
</feature>
<gene>
    <name evidence="2" type="ORF">Tci_010380</name>
</gene>
<dbReference type="PANTHER" id="PTHR24559">
    <property type="entry name" value="TRANSPOSON TY3-I GAG-POL POLYPROTEIN"/>
    <property type="match status" value="1"/>
</dbReference>
<dbReference type="InterPro" id="IPR053134">
    <property type="entry name" value="RNA-dir_DNA_polymerase"/>
</dbReference>
<comment type="caution">
    <text evidence="2">The sequence shown here is derived from an EMBL/GenBank/DDBJ whole genome shotgun (WGS) entry which is preliminary data.</text>
</comment>
<evidence type="ECO:0000313" key="2">
    <source>
        <dbReference type="EMBL" id="GEU38402.1"/>
    </source>
</evidence>
<sequence>MDVMRIKEEVDPDFLSNAHSRTGPAESGDSCESKVKPNRMRELVVKYKAEKVCHEEMVKMPLVDLKVLEDGSFSTCIDYRELSKIDLYSGCHQMRVHEDEIPKTAFMMRYGRYMFTAMPFYVDKCTSDFHGRNESGGARVAFEDEFGAAEEREVLCEAQQDEAVARHGVHVSSIPDRDGMYIEVLERDKSLGTRVDMIGILTFREAEIGESKMIGLELEQKATKVVMIKERLKESKDRQES</sequence>
<dbReference type="EMBL" id="BKCJ010001048">
    <property type="protein sequence ID" value="GEU38402.1"/>
    <property type="molecule type" value="Genomic_DNA"/>
</dbReference>
<dbReference type="Gene3D" id="3.10.10.10">
    <property type="entry name" value="HIV Type 1 Reverse Transcriptase, subunit A, domain 1"/>
    <property type="match status" value="1"/>
</dbReference>
<organism evidence="2">
    <name type="scientific">Tanacetum cinerariifolium</name>
    <name type="common">Dalmatian daisy</name>
    <name type="synonym">Chrysanthemum cinerariifolium</name>
    <dbReference type="NCBI Taxonomy" id="118510"/>
    <lineage>
        <taxon>Eukaryota</taxon>
        <taxon>Viridiplantae</taxon>
        <taxon>Streptophyta</taxon>
        <taxon>Embryophyta</taxon>
        <taxon>Tracheophyta</taxon>
        <taxon>Spermatophyta</taxon>
        <taxon>Magnoliopsida</taxon>
        <taxon>eudicotyledons</taxon>
        <taxon>Gunneridae</taxon>
        <taxon>Pentapetalae</taxon>
        <taxon>asterids</taxon>
        <taxon>campanulids</taxon>
        <taxon>Asterales</taxon>
        <taxon>Asteraceae</taxon>
        <taxon>Asteroideae</taxon>
        <taxon>Anthemideae</taxon>
        <taxon>Anthemidinae</taxon>
        <taxon>Tanacetum</taxon>
    </lineage>
</organism>
<dbReference type="AlphaFoldDB" id="A0A6L2JP30"/>
<keyword evidence="2" id="KW-0808">Transferase</keyword>
<dbReference type="SUPFAM" id="SSF56672">
    <property type="entry name" value="DNA/RNA polymerases"/>
    <property type="match status" value="1"/>
</dbReference>
<keyword evidence="2" id="KW-0695">RNA-directed DNA polymerase</keyword>